<dbReference type="OrthoDB" id="1809010at2"/>
<proteinExistence type="predicted"/>
<keyword evidence="3" id="KW-1185">Reference proteome</keyword>
<dbReference type="Proteomes" id="UP000184529">
    <property type="component" value="Unassembled WGS sequence"/>
</dbReference>
<dbReference type="EMBL" id="FQZM01000013">
    <property type="protein sequence ID" value="SHI85845.1"/>
    <property type="molecule type" value="Genomic_DNA"/>
</dbReference>
<evidence type="ECO:0000256" key="1">
    <source>
        <dbReference type="SAM" id="Phobius"/>
    </source>
</evidence>
<accession>A0A1M6EJZ3</accession>
<name>A0A1M6EJZ3_9FIRM</name>
<feature type="transmembrane region" description="Helical" evidence="1">
    <location>
        <begin position="89"/>
        <end position="107"/>
    </location>
</feature>
<keyword evidence="1" id="KW-0472">Membrane</keyword>
<sequence length="147" mass="16734">MAWLVWFLFSFFLTVLLVGKKGWLQLWPVGLAALAVVYVLDSTLIRLGAFAYSFGLPALGGLPLLYFLSTLINAAAVARFYPVRRWLRLPYIIVLSAVYLLVEWVMILTGNFRHINWSLWRSLGLNVVGFTLFLWLGEWLGVIKPGE</sequence>
<feature type="transmembrane region" description="Helical" evidence="1">
    <location>
        <begin position="29"/>
        <end position="52"/>
    </location>
</feature>
<evidence type="ECO:0000313" key="3">
    <source>
        <dbReference type="Proteomes" id="UP000184529"/>
    </source>
</evidence>
<dbReference type="RefSeq" id="WP_072868039.1">
    <property type="nucleotide sequence ID" value="NZ_FQZM01000013.1"/>
</dbReference>
<keyword evidence="1" id="KW-1133">Transmembrane helix</keyword>
<keyword evidence="1" id="KW-0812">Transmembrane</keyword>
<organism evidence="2 3">
    <name type="scientific">Desulfofundulus thermosubterraneus DSM 16057</name>
    <dbReference type="NCBI Taxonomy" id="1121432"/>
    <lineage>
        <taxon>Bacteria</taxon>
        <taxon>Bacillati</taxon>
        <taxon>Bacillota</taxon>
        <taxon>Clostridia</taxon>
        <taxon>Eubacteriales</taxon>
        <taxon>Peptococcaceae</taxon>
        <taxon>Desulfofundulus</taxon>
    </lineage>
</organism>
<evidence type="ECO:0000313" key="2">
    <source>
        <dbReference type="EMBL" id="SHI85845.1"/>
    </source>
</evidence>
<gene>
    <name evidence="2" type="ORF">SAMN02745219_01225</name>
</gene>
<feature type="transmembrane region" description="Helical" evidence="1">
    <location>
        <begin position="119"/>
        <end position="137"/>
    </location>
</feature>
<reference evidence="3" key="1">
    <citation type="submission" date="2016-11" db="EMBL/GenBank/DDBJ databases">
        <authorList>
            <person name="Varghese N."/>
            <person name="Submissions S."/>
        </authorList>
    </citation>
    <scope>NUCLEOTIDE SEQUENCE [LARGE SCALE GENOMIC DNA]</scope>
    <source>
        <strain evidence="3">DSM 16057</strain>
    </source>
</reference>
<dbReference type="AlphaFoldDB" id="A0A1M6EJZ3"/>
<protein>
    <submittedName>
        <fullName evidence="2">Uncharacterized protein</fullName>
    </submittedName>
</protein>